<keyword evidence="1" id="KW-1133">Transmembrane helix</keyword>
<organism evidence="2 3">
    <name type="scientific">Channa argus</name>
    <name type="common">Northern snakehead</name>
    <name type="synonym">Ophicephalus argus</name>
    <dbReference type="NCBI Taxonomy" id="215402"/>
    <lineage>
        <taxon>Eukaryota</taxon>
        <taxon>Metazoa</taxon>
        <taxon>Chordata</taxon>
        <taxon>Craniata</taxon>
        <taxon>Vertebrata</taxon>
        <taxon>Euteleostomi</taxon>
        <taxon>Actinopterygii</taxon>
        <taxon>Neopterygii</taxon>
        <taxon>Teleostei</taxon>
        <taxon>Neoteleostei</taxon>
        <taxon>Acanthomorphata</taxon>
        <taxon>Anabantaria</taxon>
        <taxon>Anabantiformes</taxon>
        <taxon>Channoidei</taxon>
        <taxon>Channidae</taxon>
        <taxon>Channa</taxon>
    </lineage>
</organism>
<dbReference type="AlphaFoldDB" id="A0A6G1PU83"/>
<keyword evidence="3" id="KW-1185">Reference proteome</keyword>
<keyword evidence="1" id="KW-0812">Transmembrane</keyword>
<dbReference type="EMBL" id="CM015720">
    <property type="protein sequence ID" value="KAF3693789.1"/>
    <property type="molecule type" value="Genomic_DNA"/>
</dbReference>
<accession>A0A6G1PU83</accession>
<evidence type="ECO:0000256" key="1">
    <source>
        <dbReference type="SAM" id="Phobius"/>
    </source>
</evidence>
<reference evidence="3" key="2">
    <citation type="submission" date="2019-02" db="EMBL/GenBank/DDBJ databases">
        <title>Opniocepnalus argus Var Kimnra genome.</title>
        <authorList>
            <person name="Zhou C."/>
            <person name="Xiao S."/>
        </authorList>
    </citation>
    <scope>NUCLEOTIDE SEQUENCE [LARGE SCALE GENOMIC DNA]</scope>
</reference>
<protein>
    <submittedName>
        <fullName evidence="2">Uncharacterized protein</fullName>
    </submittedName>
</protein>
<reference evidence="2 3" key="1">
    <citation type="submission" date="2019-02" db="EMBL/GenBank/DDBJ databases">
        <title>Opniocepnalus argus genome.</title>
        <authorList>
            <person name="Zhou C."/>
            <person name="Xiao S."/>
        </authorList>
    </citation>
    <scope>NUCLEOTIDE SEQUENCE [LARGE SCALE GENOMIC DNA]</scope>
    <source>
        <strain evidence="2">OARG1902GOOAL</strain>
        <tissue evidence="2">Muscle</tissue>
    </source>
</reference>
<proteinExistence type="predicted"/>
<keyword evidence="1" id="KW-0472">Membrane</keyword>
<evidence type="ECO:0000313" key="3">
    <source>
        <dbReference type="Proteomes" id="UP000503349"/>
    </source>
</evidence>
<name>A0A6G1PU83_CHAAH</name>
<feature type="transmembrane region" description="Helical" evidence="1">
    <location>
        <begin position="36"/>
        <end position="60"/>
    </location>
</feature>
<evidence type="ECO:0000313" key="2">
    <source>
        <dbReference type="EMBL" id="KAF3693789.1"/>
    </source>
</evidence>
<gene>
    <name evidence="2" type="ORF">EXN66_Car009465</name>
</gene>
<sequence length="62" mass="7014">MCRQTDAQFKNRPCHSGYGNFDAQVIVIDCSHKARIIINLSLPFFSLLSAMILCFFSPVYQG</sequence>
<dbReference type="Proteomes" id="UP000503349">
    <property type="component" value="Chromosome 9"/>
</dbReference>